<dbReference type="AlphaFoldDB" id="A0A8H2Y1C1"/>
<reference evidence="1" key="1">
    <citation type="submission" date="2021-01" db="EMBL/GenBank/DDBJ databases">
        <authorList>
            <person name="Kaushik A."/>
        </authorList>
    </citation>
    <scope>NUCLEOTIDE SEQUENCE</scope>
    <source>
        <strain evidence="1">AG2-2IIIB</strain>
    </source>
</reference>
<dbReference type="Proteomes" id="UP000663843">
    <property type="component" value="Unassembled WGS sequence"/>
</dbReference>
<proteinExistence type="predicted"/>
<name>A0A8H2Y1C1_9AGAM</name>
<sequence length="166" mass="18361">MMPSAPLDPNLANLVILRAFSRKYEPRETISYLDGIHSWAQRAKVPPVKWNIVRGKDSQFYAVPEFPDVHGREYAACCGQGSTQLLACQAATQYLQRYTGGIHVEQVRWKFGKFNSPGGLAHCAVPVVYGGPGFLQADEVIGRGPSHQAAREDSAQKLLELGYCRI</sequence>
<gene>
    <name evidence="1" type="ORF">RDB_LOCUS71968</name>
</gene>
<protein>
    <submittedName>
        <fullName evidence="1">Uncharacterized protein</fullName>
    </submittedName>
</protein>
<evidence type="ECO:0000313" key="2">
    <source>
        <dbReference type="Proteomes" id="UP000663843"/>
    </source>
</evidence>
<accession>A0A8H2Y1C1</accession>
<dbReference type="EMBL" id="CAJMWT010002271">
    <property type="protein sequence ID" value="CAE6437996.1"/>
    <property type="molecule type" value="Genomic_DNA"/>
</dbReference>
<evidence type="ECO:0000313" key="1">
    <source>
        <dbReference type="EMBL" id="CAE6437996.1"/>
    </source>
</evidence>
<organism evidence="1 2">
    <name type="scientific">Rhizoctonia solani</name>
    <dbReference type="NCBI Taxonomy" id="456999"/>
    <lineage>
        <taxon>Eukaryota</taxon>
        <taxon>Fungi</taxon>
        <taxon>Dikarya</taxon>
        <taxon>Basidiomycota</taxon>
        <taxon>Agaricomycotina</taxon>
        <taxon>Agaricomycetes</taxon>
        <taxon>Cantharellales</taxon>
        <taxon>Ceratobasidiaceae</taxon>
        <taxon>Rhizoctonia</taxon>
    </lineage>
</organism>
<comment type="caution">
    <text evidence="1">The sequence shown here is derived from an EMBL/GenBank/DDBJ whole genome shotgun (WGS) entry which is preliminary data.</text>
</comment>